<dbReference type="SMART" id="SM00156">
    <property type="entry name" value="PP2Ac"/>
    <property type="match status" value="1"/>
</dbReference>
<evidence type="ECO:0000313" key="7">
    <source>
        <dbReference type="EMBL" id="KAK2954197.1"/>
    </source>
</evidence>
<dbReference type="InterPro" id="IPR006186">
    <property type="entry name" value="Ser/Thr-sp_prot-phosphatase"/>
</dbReference>
<dbReference type="Gene3D" id="3.60.21.10">
    <property type="match status" value="1"/>
</dbReference>
<dbReference type="InterPro" id="IPR047129">
    <property type="entry name" value="PPA2-like"/>
</dbReference>
<keyword evidence="8" id="KW-1185">Reference proteome</keyword>
<evidence type="ECO:0000256" key="1">
    <source>
        <dbReference type="ARBA" id="ARBA00022723"/>
    </source>
</evidence>
<dbReference type="SUPFAM" id="SSF56300">
    <property type="entry name" value="Metallo-dependent phosphatases"/>
    <property type="match status" value="1"/>
</dbReference>
<dbReference type="EC" id="3.1.3.16" evidence="4"/>
<protein>
    <recommendedName>
        <fullName evidence="4">Serine/threonine-protein phosphatase</fullName>
        <ecNumber evidence="4">3.1.3.16</ecNumber>
    </recommendedName>
</protein>
<name>A0ABQ9XRK8_9EUKA</name>
<organism evidence="7 8">
    <name type="scientific">Blattamonas nauphoetae</name>
    <dbReference type="NCBI Taxonomy" id="2049346"/>
    <lineage>
        <taxon>Eukaryota</taxon>
        <taxon>Metamonada</taxon>
        <taxon>Preaxostyla</taxon>
        <taxon>Oxymonadida</taxon>
        <taxon>Blattamonas</taxon>
    </lineage>
</organism>
<dbReference type="PANTHER" id="PTHR45619">
    <property type="entry name" value="SERINE/THREONINE-PROTEIN PHOSPHATASE PP2A-RELATED"/>
    <property type="match status" value="1"/>
</dbReference>
<dbReference type="EMBL" id="JARBJD010000081">
    <property type="protein sequence ID" value="KAK2954197.1"/>
    <property type="molecule type" value="Genomic_DNA"/>
</dbReference>
<evidence type="ECO:0000259" key="6">
    <source>
        <dbReference type="PROSITE" id="PS00125"/>
    </source>
</evidence>
<evidence type="ECO:0000256" key="3">
    <source>
        <dbReference type="ARBA" id="ARBA00023211"/>
    </source>
</evidence>
<sequence length="324" mass="36947">MSLDVDDQIDKVMHGAFLSTPEIIELNKRAKSIFLEESNVLQISGPCTIVGDLHGQLADLIEMFDIAGRAPFTSFLFLGDYVDRGHNSVETVTLLLLLKLRYPHNIHLLRGNHESNQLSKDYSFHTECFQKYPDYHERVRRSFFSTFDTLPLCAVVNERLFCVHGGLSPDIQTIDQIKILNRFQDVPTEGPMADLLWSDPSDTVEGFVGSPRGAGYLFGKDVVNAFLHRNKLTHVIRSHQLCSEGYKMHFFNTVITVWSAPDYCYRMNNIASVLEVDDHCNMFFNMFSKSPVHNRHVGPPKTAVYLNPTDKSQEPPEKPQDPHY</sequence>
<evidence type="ECO:0000256" key="2">
    <source>
        <dbReference type="ARBA" id="ARBA00022801"/>
    </source>
</evidence>
<comment type="similarity">
    <text evidence="4">Belongs to the PPP phosphatase family.</text>
</comment>
<feature type="compositionally biased region" description="Basic and acidic residues" evidence="5">
    <location>
        <begin position="311"/>
        <end position="324"/>
    </location>
</feature>
<gene>
    <name evidence="7" type="ORF">BLNAU_10852</name>
</gene>
<comment type="catalytic activity">
    <reaction evidence="4">
        <text>O-phospho-L-threonyl-[protein] + H2O = L-threonyl-[protein] + phosphate</text>
        <dbReference type="Rhea" id="RHEA:47004"/>
        <dbReference type="Rhea" id="RHEA-COMP:11060"/>
        <dbReference type="Rhea" id="RHEA-COMP:11605"/>
        <dbReference type="ChEBI" id="CHEBI:15377"/>
        <dbReference type="ChEBI" id="CHEBI:30013"/>
        <dbReference type="ChEBI" id="CHEBI:43474"/>
        <dbReference type="ChEBI" id="CHEBI:61977"/>
        <dbReference type="EC" id="3.1.3.16"/>
    </reaction>
</comment>
<keyword evidence="2 4" id="KW-0378">Hydrolase</keyword>
<feature type="domain" description="Serine/threonine specific protein phosphatases" evidence="6">
    <location>
        <begin position="109"/>
        <end position="114"/>
    </location>
</feature>
<dbReference type="InterPro" id="IPR029052">
    <property type="entry name" value="Metallo-depent_PP-like"/>
</dbReference>
<dbReference type="Pfam" id="PF00149">
    <property type="entry name" value="Metallophos"/>
    <property type="match status" value="1"/>
</dbReference>
<keyword evidence="3" id="KW-0464">Manganese</keyword>
<dbReference type="PROSITE" id="PS00125">
    <property type="entry name" value="SER_THR_PHOSPHATASE"/>
    <property type="match status" value="1"/>
</dbReference>
<dbReference type="GO" id="GO:0016787">
    <property type="term" value="F:hydrolase activity"/>
    <property type="evidence" value="ECO:0007669"/>
    <property type="project" value="UniProtKB-KW"/>
</dbReference>
<dbReference type="Proteomes" id="UP001281761">
    <property type="component" value="Unassembled WGS sequence"/>
</dbReference>
<evidence type="ECO:0000313" key="8">
    <source>
        <dbReference type="Proteomes" id="UP001281761"/>
    </source>
</evidence>
<comment type="caution">
    <text evidence="7">The sequence shown here is derived from an EMBL/GenBank/DDBJ whole genome shotgun (WGS) entry which is preliminary data.</text>
</comment>
<proteinExistence type="inferred from homology"/>
<accession>A0ABQ9XRK8</accession>
<reference evidence="7 8" key="1">
    <citation type="journal article" date="2022" name="bioRxiv">
        <title>Genomics of Preaxostyla Flagellates Illuminates Evolutionary Transitions and the Path Towards Mitochondrial Loss.</title>
        <authorList>
            <person name="Novak L.V.F."/>
            <person name="Treitli S.C."/>
            <person name="Pyrih J."/>
            <person name="Halakuc P."/>
            <person name="Pipaliya S.V."/>
            <person name="Vacek V."/>
            <person name="Brzon O."/>
            <person name="Soukal P."/>
            <person name="Eme L."/>
            <person name="Dacks J.B."/>
            <person name="Karnkowska A."/>
            <person name="Elias M."/>
            <person name="Hampl V."/>
        </authorList>
    </citation>
    <scope>NUCLEOTIDE SEQUENCE [LARGE SCALE GENOMIC DNA]</scope>
    <source>
        <strain evidence="7">NAU3</strain>
        <tissue evidence="7">Gut</tissue>
    </source>
</reference>
<evidence type="ECO:0000256" key="5">
    <source>
        <dbReference type="SAM" id="MobiDB-lite"/>
    </source>
</evidence>
<dbReference type="PRINTS" id="PR00114">
    <property type="entry name" value="STPHPHTASE"/>
</dbReference>
<evidence type="ECO:0000256" key="4">
    <source>
        <dbReference type="RuleBase" id="RU004273"/>
    </source>
</evidence>
<dbReference type="InterPro" id="IPR004843">
    <property type="entry name" value="Calcineurin-like_PHP"/>
</dbReference>
<feature type="region of interest" description="Disordered" evidence="5">
    <location>
        <begin position="298"/>
        <end position="324"/>
    </location>
</feature>
<keyword evidence="1" id="KW-0479">Metal-binding</keyword>